<dbReference type="InterPro" id="IPR001806">
    <property type="entry name" value="Small_GTPase"/>
</dbReference>
<evidence type="ECO:0000313" key="2">
    <source>
        <dbReference type="EMBL" id="KAK8890885.1"/>
    </source>
</evidence>
<dbReference type="PROSITE" id="PS51419">
    <property type="entry name" value="RAB"/>
    <property type="match status" value="1"/>
</dbReference>
<gene>
    <name evidence="2" type="ORF">M9Y10_028084</name>
</gene>
<reference evidence="2 3" key="1">
    <citation type="submission" date="2024-04" db="EMBL/GenBank/DDBJ databases">
        <title>Tritrichomonas musculus Genome.</title>
        <authorList>
            <person name="Alves-Ferreira E."/>
            <person name="Grigg M."/>
            <person name="Lorenzi H."/>
            <person name="Galac M."/>
        </authorList>
    </citation>
    <scope>NUCLEOTIDE SEQUENCE [LARGE SCALE GENOMIC DNA]</scope>
    <source>
        <strain evidence="2 3">EAF2021</strain>
    </source>
</reference>
<dbReference type="PRINTS" id="PR00449">
    <property type="entry name" value="RASTRNSFRMNG"/>
</dbReference>
<organism evidence="2 3">
    <name type="scientific">Tritrichomonas musculus</name>
    <dbReference type="NCBI Taxonomy" id="1915356"/>
    <lineage>
        <taxon>Eukaryota</taxon>
        <taxon>Metamonada</taxon>
        <taxon>Parabasalia</taxon>
        <taxon>Tritrichomonadida</taxon>
        <taxon>Tritrichomonadidae</taxon>
        <taxon>Tritrichomonas</taxon>
    </lineage>
</organism>
<dbReference type="EMBL" id="JAPFFF010000004">
    <property type="protein sequence ID" value="KAK8890885.1"/>
    <property type="molecule type" value="Genomic_DNA"/>
</dbReference>
<evidence type="ECO:0000313" key="3">
    <source>
        <dbReference type="Proteomes" id="UP001470230"/>
    </source>
</evidence>
<dbReference type="SMART" id="SM00175">
    <property type="entry name" value="RAB"/>
    <property type="match status" value="1"/>
</dbReference>
<evidence type="ECO:0000256" key="1">
    <source>
        <dbReference type="ARBA" id="ARBA00022741"/>
    </source>
</evidence>
<dbReference type="InterPro" id="IPR005225">
    <property type="entry name" value="Small_GTP-bd"/>
</dbReference>
<dbReference type="SMART" id="SM00174">
    <property type="entry name" value="RHO"/>
    <property type="match status" value="1"/>
</dbReference>
<name>A0ABR2KLM6_9EUKA</name>
<dbReference type="NCBIfam" id="TIGR00231">
    <property type="entry name" value="small_GTP"/>
    <property type="match status" value="1"/>
</dbReference>
<dbReference type="Proteomes" id="UP001470230">
    <property type="component" value="Unassembled WGS sequence"/>
</dbReference>
<keyword evidence="1" id="KW-0547">Nucleotide-binding</keyword>
<dbReference type="Pfam" id="PF00071">
    <property type="entry name" value="Ras"/>
    <property type="match status" value="1"/>
</dbReference>
<sequence>MAYQQSNAPLFSYSNSASKTGVGNEQSLQQSYTIRIVTCGQPLVGKTSLLKRLTKKSFNPNEPSTIGSEYIHFDYSIPEGNQKLHLQIWDTAGEEKYRSLAPLYFRNSNGALLVYDQTSRNTFDSLNDWVEIYKDSNGDDALFFVIANKSDLVEEESHTRKVQFNFTQTGNINDNRKNSLNQDSFLDEAFNWAQSRGYPFFETSAKTGEGIENLLSAIAKSFIEKMENSQKKHFCRNKFISLNNDKDQGKCSC</sequence>
<dbReference type="CDD" id="cd00154">
    <property type="entry name" value="Rab"/>
    <property type="match status" value="1"/>
</dbReference>
<proteinExistence type="predicted"/>
<dbReference type="SMART" id="SM00173">
    <property type="entry name" value="RAS"/>
    <property type="match status" value="1"/>
</dbReference>
<dbReference type="SUPFAM" id="SSF52540">
    <property type="entry name" value="P-loop containing nucleoside triphosphate hydrolases"/>
    <property type="match status" value="1"/>
</dbReference>
<keyword evidence="3" id="KW-1185">Reference proteome</keyword>
<protein>
    <submittedName>
        <fullName evidence="2">Uncharacterized protein</fullName>
    </submittedName>
</protein>
<dbReference type="Gene3D" id="3.40.50.300">
    <property type="entry name" value="P-loop containing nucleotide triphosphate hydrolases"/>
    <property type="match status" value="1"/>
</dbReference>
<comment type="caution">
    <text evidence="2">The sequence shown here is derived from an EMBL/GenBank/DDBJ whole genome shotgun (WGS) entry which is preliminary data.</text>
</comment>
<dbReference type="PROSITE" id="PS51421">
    <property type="entry name" value="RAS"/>
    <property type="match status" value="1"/>
</dbReference>
<dbReference type="InterPro" id="IPR027417">
    <property type="entry name" value="P-loop_NTPase"/>
</dbReference>
<dbReference type="PANTHER" id="PTHR47978">
    <property type="match status" value="1"/>
</dbReference>
<accession>A0ABR2KLM6</accession>